<dbReference type="HOGENOM" id="CLU_732856_0_0_6"/>
<dbReference type="AlphaFoldDB" id="F9ZNU6"/>
<gene>
    <name evidence="1" type="ordered locus">Atc_1277</name>
</gene>
<organism evidence="1 2">
    <name type="scientific">Acidithiobacillus caldus (strain SM-1)</name>
    <dbReference type="NCBI Taxonomy" id="990288"/>
    <lineage>
        <taxon>Bacteria</taxon>
        <taxon>Pseudomonadati</taxon>
        <taxon>Pseudomonadota</taxon>
        <taxon>Acidithiobacillia</taxon>
        <taxon>Acidithiobacillales</taxon>
        <taxon>Acidithiobacillaceae</taxon>
        <taxon>Acidithiobacillus</taxon>
    </lineage>
</organism>
<accession>F9ZNU6</accession>
<proteinExistence type="predicted"/>
<protein>
    <submittedName>
        <fullName evidence="1">Uncharacterized protein</fullName>
    </submittedName>
</protein>
<keyword evidence="2" id="KW-1185">Reference proteome</keyword>
<evidence type="ECO:0000313" key="2">
    <source>
        <dbReference type="Proteomes" id="UP000006135"/>
    </source>
</evidence>
<dbReference type="Proteomes" id="UP000006135">
    <property type="component" value="Chromosome"/>
</dbReference>
<dbReference type="EMBL" id="CP002573">
    <property type="protein sequence ID" value="AEK57926.1"/>
    <property type="molecule type" value="Genomic_DNA"/>
</dbReference>
<dbReference type="STRING" id="990288.Atc_1277"/>
<sequence>MMEYDELPKPLQAWLDPKDRGWNFVYEYLKSADNAPWVRPQFAAMAQAMEQPPSIAQAREQGMSAKPFLALTIHDGFGAIESDVRVLGMDPDGRTLALEIDRSNQTARLTEFPLDRYRDLGAVPSTTVGAMRETVSDALNTARIPEDRLLSREKLTADMREHYATVDGKVSALQKRAEKEFAEVEGDDANSNRRRLDIENAFRREEHAVRRHLVRYSFGVPDTVTSMFAEQAKSIGIDGKEWNALYSPYRGKDKSLDKQREAFVSQLWKGHEIQRLGKQLDAARSEIMEINGKRSTVFRYLEQGIRMGMTGVRDDGGKTVWFHPDKANLSRTVDGSLSRILQQAARVDPDVGKSVALATQKQKARPSQILDALHEVA</sequence>
<reference evidence="1 2" key="1">
    <citation type="journal article" date="2011" name="J. Genet. Genomics">
        <title>Unraveling the Acidithiobacillus caldus complete genome and its central metabolisms for carbon assimilation.</title>
        <authorList>
            <person name="You X.Y."/>
            <person name="Guo X."/>
            <person name="Zheng H.J."/>
            <person name="Zhang M.J."/>
            <person name="Liu L.J."/>
            <person name="Zhu Y.Q."/>
            <person name="Zhu B."/>
            <person name="Wang S.Y."/>
            <person name="Zhao G.P."/>
            <person name="Poetsch A."/>
            <person name="Jiang C.Y."/>
            <person name="Liu S.J."/>
        </authorList>
    </citation>
    <scope>NUCLEOTIDE SEQUENCE [LARGE SCALE GENOMIC DNA]</scope>
    <source>
        <strain evidence="1 2">SM-1</strain>
    </source>
</reference>
<dbReference type="KEGG" id="acu:Atc_1277"/>
<name>F9ZNU6_ACICS</name>
<evidence type="ECO:0000313" key="1">
    <source>
        <dbReference type="EMBL" id="AEK57926.1"/>
    </source>
</evidence>